<reference evidence="1" key="1">
    <citation type="submission" date="2023-03" db="EMBL/GenBank/DDBJ databases">
        <title>Massive genome expansion in bonnet fungi (Mycena s.s.) driven by repeated elements and novel gene families across ecological guilds.</title>
        <authorList>
            <consortium name="Lawrence Berkeley National Laboratory"/>
            <person name="Harder C.B."/>
            <person name="Miyauchi S."/>
            <person name="Viragh M."/>
            <person name="Kuo A."/>
            <person name="Thoen E."/>
            <person name="Andreopoulos B."/>
            <person name="Lu D."/>
            <person name="Skrede I."/>
            <person name="Drula E."/>
            <person name="Henrissat B."/>
            <person name="Morin E."/>
            <person name="Kohler A."/>
            <person name="Barry K."/>
            <person name="LaButti K."/>
            <person name="Morin E."/>
            <person name="Salamov A."/>
            <person name="Lipzen A."/>
            <person name="Mereny Z."/>
            <person name="Hegedus B."/>
            <person name="Baldrian P."/>
            <person name="Stursova M."/>
            <person name="Weitz H."/>
            <person name="Taylor A."/>
            <person name="Grigoriev I.V."/>
            <person name="Nagy L.G."/>
            <person name="Martin F."/>
            <person name="Kauserud H."/>
        </authorList>
    </citation>
    <scope>NUCLEOTIDE SEQUENCE</scope>
    <source>
        <strain evidence="1">CBHHK182m</strain>
    </source>
</reference>
<proteinExistence type="predicted"/>
<dbReference type="EMBL" id="JARKIB010000124">
    <property type="protein sequence ID" value="KAJ7735950.1"/>
    <property type="molecule type" value="Genomic_DNA"/>
</dbReference>
<sequence length="244" mass="28051">MGAASYRYCWSRTLLALATTPIVYGRAARKHNQGRSEYLRPRNGGQPEDWAELRQLGYQLTQVELWVPRIRGWQPCNAGKKITASEEYSRECKKEVKDMQTSVLNTSANYSSSHRMRAASNILKRRGSDGKVTVFEEYFDDWIRPYVPVLPDRSDLLQKVEWVEWDDAGNGAVAERVTMDVQNDCYFFALLLEWARLLVRPQIKGAAPYIPAKHSRFKILSAFKGLVYGRNLPGVEEVNREDGW</sequence>
<evidence type="ECO:0000313" key="2">
    <source>
        <dbReference type="Proteomes" id="UP001215598"/>
    </source>
</evidence>
<accession>A0AAD7I780</accession>
<organism evidence="1 2">
    <name type="scientific">Mycena metata</name>
    <dbReference type="NCBI Taxonomy" id="1033252"/>
    <lineage>
        <taxon>Eukaryota</taxon>
        <taxon>Fungi</taxon>
        <taxon>Dikarya</taxon>
        <taxon>Basidiomycota</taxon>
        <taxon>Agaricomycotina</taxon>
        <taxon>Agaricomycetes</taxon>
        <taxon>Agaricomycetidae</taxon>
        <taxon>Agaricales</taxon>
        <taxon>Marasmiineae</taxon>
        <taxon>Mycenaceae</taxon>
        <taxon>Mycena</taxon>
    </lineage>
</organism>
<keyword evidence="2" id="KW-1185">Reference proteome</keyword>
<dbReference type="AlphaFoldDB" id="A0AAD7I780"/>
<name>A0AAD7I780_9AGAR</name>
<comment type="caution">
    <text evidence="1">The sequence shown here is derived from an EMBL/GenBank/DDBJ whole genome shotgun (WGS) entry which is preliminary data.</text>
</comment>
<evidence type="ECO:0000313" key="1">
    <source>
        <dbReference type="EMBL" id="KAJ7735950.1"/>
    </source>
</evidence>
<dbReference type="Proteomes" id="UP001215598">
    <property type="component" value="Unassembled WGS sequence"/>
</dbReference>
<protein>
    <submittedName>
        <fullName evidence="1">Uncharacterized protein</fullName>
    </submittedName>
</protein>
<gene>
    <name evidence="1" type="ORF">B0H16DRAFT_1466924</name>
</gene>